<keyword evidence="2" id="KW-1185">Reference proteome</keyword>
<protein>
    <submittedName>
        <fullName evidence="1">DUF2225 domain-containing protein</fullName>
    </submittedName>
</protein>
<gene>
    <name evidence="1" type="ORF">D0466_09915</name>
</gene>
<dbReference type="Pfam" id="PF09986">
    <property type="entry name" value="DUF2225"/>
    <property type="match status" value="1"/>
</dbReference>
<sequence length="228" mass="26747">MEELQPAFDRNVECIYCNHKFTTKKIRSRFIKVTGYDSDFRPQYTNSGTNALFYNISVCAQCGFSFSDDFTKYFAPGTRELIQERITSKWNPTDYSGERTAEDAIKAYKLAGFCATLKKEKHITIAGIFLRIAWLYREKEDHEQEQRFLKLARHEYLESYTTDDFKGTQVSEVRLLYLAGELSTRIGDIPAAVKYFSMVIEKQKQTVETKLVDMAKERWQEIREKQKQ</sequence>
<dbReference type="AlphaFoldDB" id="A0A372LCP9"/>
<dbReference type="Proteomes" id="UP000262939">
    <property type="component" value="Unassembled WGS sequence"/>
</dbReference>
<comment type="caution">
    <text evidence="1">The sequence shown here is derived from an EMBL/GenBank/DDBJ whole genome shotgun (WGS) entry which is preliminary data.</text>
</comment>
<evidence type="ECO:0000313" key="1">
    <source>
        <dbReference type="EMBL" id="RFU63775.1"/>
    </source>
</evidence>
<reference evidence="1 2" key="1">
    <citation type="submission" date="2018-08" db="EMBL/GenBank/DDBJ databases">
        <title>Bacillus chawlae sp. nov., Bacillus glennii sp. nov., and Bacillus saganii sp. nov. Isolated from the Vehicle Assembly Building at Kennedy Space Center where the Viking Spacecraft were Assembled.</title>
        <authorList>
            <person name="Seuylemezian A."/>
            <person name="Vaishampayan P."/>
        </authorList>
    </citation>
    <scope>NUCLEOTIDE SEQUENCE [LARGE SCALE GENOMIC DNA]</scope>
    <source>
        <strain evidence="1 2">V44-8</strain>
    </source>
</reference>
<dbReference type="EMBL" id="QVTD01000005">
    <property type="protein sequence ID" value="RFU63775.1"/>
    <property type="molecule type" value="Genomic_DNA"/>
</dbReference>
<accession>A0A372LCP9</accession>
<dbReference type="RefSeq" id="WP_117322414.1">
    <property type="nucleotide sequence ID" value="NZ_QVTD01000005.1"/>
</dbReference>
<organism evidence="1 2">
    <name type="scientific">Peribacillus glennii</name>
    <dbReference type="NCBI Taxonomy" id="2303991"/>
    <lineage>
        <taxon>Bacteria</taxon>
        <taxon>Bacillati</taxon>
        <taxon>Bacillota</taxon>
        <taxon>Bacilli</taxon>
        <taxon>Bacillales</taxon>
        <taxon>Bacillaceae</taxon>
        <taxon>Peribacillus</taxon>
    </lineage>
</organism>
<name>A0A372LCP9_9BACI</name>
<evidence type="ECO:0000313" key="2">
    <source>
        <dbReference type="Proteomes" id="UP000262939"/>
    </source>
</evidence>
<dbReference type="OrthoDB" id="9780343at2"/>
<dbReference type="InterPro" id="IPR018708">
    <property type="entry name" value="DUF2225"/>
</dbReference>
<proteinExistence type="predicted"/>